<name>A0A5B7ESJ6_PORTR</name>
<gene>
    <name evidence="1" type="ORF">E2C01_030656</name>
</gene>
<sequence>MFLPAEATSSRSPECQCMPVCAASGPACCHYSLMWNNYLCQPPHLTTSPYCWCGVVVVVWAAREVKAK</sequence>
<accession>A0A5B7ESJ6</accession>
<dbReference type="EMBL" id="VSRR010003709">
    <property type="protein sequence ID" value="MPC37182.1"/>
    <property type="molecule type" value="Genomic_DNA"/>
</dbReference>
<evidence type="ECO:0000313" key="2">
    <source>
        <dbReference type="Proteomes" id="UP000324222"/>
    </source>
</evidence>
<dbReference type="AlphaFoldDB" id="A0A5B7ESJ6"/>
<proteinExistence type="predicted"/>
<evidence type="ECO:0000313" key="1">
    <source>
        <dbReference type="EMBL" id="MPC37182.1"/>
    </source>
</evidence>
<protein>
    <submittedName>
        <fullName evidence="1">Uncharacterized protein</fullName>
    </submittedName>
</protein>
<organism evidence="1 2">
    <name type="scientific">Portunus trituberculatus</name>
    <name type="common">Swimming crab</name>
    <name type="synonym">Neptunus trituberculatus</name>
    <dbReference type="NCBI Taxonomy" id="210409"/>
    <lineage>
        <taxon>Eukaryota</taxon>
        <taxon>Metazoa</taxon>
        <taxon>Ecdysozoa</taxon>
        <taxon>Arthropoda</taxon>
        <taxon>Crustacea</taxon>
        <taxon>Multicrustacea</taxon>
        <taxon>Malacostraca</taxon>
        <taxon>Eumalacostraca</taxon>
        <taxon>Eucarida</taxon>
        <taxon>Decapoda</taxon>
        <taxon>Pleocyemata</taxon>
        <taxon>Brachyura</taxon>
        <taxon>Eubrachyura</taxon>
        <taxon>Portunoidea</taxon>
        <taxon>Portunidae</taxon>
        <taxon>Portuninae</taxon>
        <taxon>Portunus</taxon>
    </lineage>
</organism>
<comment type="caution">
    <text evidence="1">The sequence shown here is derived from an EMBL/GenBank/DDBJ whole genome shotgun (WGS) entry which is preliminary data.</text>
</comment>
<reference evidence="1 2" key="1">
    <citation type="submission" date="2019-05" db="EMBL/GenBank/DDBJ databases">
        <title>Another draft genome of Portunus trituberculatus and its Hox gene families provides insights of decapod evolution.</title>
        <authorList>
            <person name="Jeong J.-H."/>
            <person name="Song I."/>
            <person name="Kim S."/>
            <person name="Choi T."/>
            <person name="Kim D."/>
            <person name="Ryu S."/>
            <person name="Kim W."/>
        </authorList>
    </citation>
    <scope>NUCLEOTIDE SEQUENCE [LARGE SCALE GENOMIC DNA]</scope>
    <source>
        <tissue evidence="1">Muscle</tissue>
    </source>
</reference>
<keyword evidence="2" id="KW-1185">Reference proteome</keyword>
<dbReference type="Proteomes" id="UP000324222">
    <property type="component" value="Unassembled WGS sequence"/>
</dbReference>